<evidence type="ECO:0000313" key="2">
    <source>
        <dbReference type="Proteomes" id="UP000192674"/>
    </source>
</evidence>
<evidence type="ECO:0000313" key="1">
    <source>
        <dbReference type="EMBL" id="SMD09240.1"/>
    </source>
</evidence>
<dbReference type="EMBL" id="FWXV01000003">
    <property type="protein sequence ID" value="SMD09240.1"/>
    <property type="molecule type" value="Genomic_DNA"/>
</dbReference>
<name>A0A1W2EHR2_KIBAR</name>
<gene>
    <name evidence="1" type="ORF">SAMN05661093_04401</name>
</gene>
<organism evidence="1 2">
    <name type="scientific">Kibdelosporangium aridum</name>
    <dbReference type="NCBI Taxonomy" id="2030"/>
    <lineage>
        <taxon>Bacteria</taxon>
        <taxon>Bacillati</taxon>
        <taxon>Actinomycetota</taxon>
        <taxon>Actinomycetes</taxon>
        <taxon>Pseudonocardiales</taxon>
        <taxon>Pseudonocardiaceae</taxon>
        <taxon>Kibdelosporangium</taxon>
    </lineage>
</organism>
<dbReference type="RefSeq" id="WP_033381389.1">
    <property type="nucleotide sequence ID" value="NZ_FWXV01000003.1"/>
</dbReference>
<dbReference type="AlphaFoldDB" id="A0A1W2EHR2"/>
<accession>A0A1W2EHR2</accession>
<dbReference type="Proteomes" id="UP000192674">
    <property type="component" value="Unassembled WGS sequence"/>
</dbReference>
<sequence length="65" mass="6938">MISTECVLCSRGIDHCHGSLVVHSDGTAECTDVTCIELEVDTHELVLECVQLTGGCTCTEVRITA</sequence>
<keyword evidence="2" id="KW-1185">Reference proteome</keyword>
<dbReference type="OrthoDB" id="3629104at2"/>
<protein>
    <submittedName>
        <fullName evidence="1">Uncharacterized protein</fullName>
    </submittedName>
</protein>
<reference evidence="1 2" key="1">
    <citation type="submission" date="2017-04" db="EMBL/GenBank/DDBJ databases">
        <authorList>
            <person name="Afonso C.L."/>
            <person name="Miller P.J."/>
            <person name="Scott M.A."/>
            <person name="Spackman E."/>
            <person name="Goraichik I."/>
            <person name="Dimitrov K.M."/>
            <person name="Suarez D.L."/>
            <person name="Swayne D.E."/>
        </authorList>
    </citation>
    <scope>NUCLEOTIDE SEQUENCE [LARGE SCALE GENOMIC DNA]</scope>
    <source>
        <strain evidence="1 2">DSM 43828</strain>
    </source>
</reference>
<proteinExistence type="predicted"/>